<reference evidence="1 2" key="1">
    <citation type="submission" date="2019-05" db="EMBL/GenBank/DDBJ databases">
        <title>Flagellimonas sp. AsT0115, sp. nov., isolated from a marine red algae, Asparagopsis taxiformis.</title>
        <authorList>
            <person name="Kim J."/>
            <person name="Jeong S.E."/>
            <person name="Jeon C.O."/>
        </authorList>
    </citation>
    <scope>NUCLEOTIDE SEQUENCE [LARGE SCALE GENOMIC DNA]</scope>
    <source>
        <strain evidence="1 2">AsT0115</strain>
    </source>
</reference>
<dbReference type="Proteomes" id="UP000751614">
    <property type="component" value="Unassembled WGS sequence"/>
</dbReference>
<comment type="caution">
    <text evidence="1">The sequence shown here is derived from an EMBL/GenBank/DDBJ whole genome shotgun (WGS) entry which is preliminary data.</text>
</comment>
<evidence type="ECO:0000313" key="2">
    <source>
        <dbReference type="Proteomes" id="UP000751614"/>
    </source>
</evidence>
<name>A0ABY2WN28_9FLAO</name>
<sequence>MNKILISLLSFAFINSCTPEDSGFTFIVENELGMDRAFETVELTSAFLGVDNLNNYGIQDFETKEVLVSQGVDTDKNQYADVLLFQPRMKANSKRKFELIEIHHSKRPKSKSVCFSRFVPERMDDYAWENDKVAFRVFGPKAQKMAEENQEGGTLSSGVDAWLKRVEYPIINKWYRKELKTEGSYHEDDGEGLDNFHVGPSRGVGGLAIKKDSTYYFSKNFSNWQHIASGPIRTSFYLEYDDWDAKGALIKETKLISLDKGSNLSRFEVSLEGTEHIAAGITLHEKDGVVMDNEAQGWLSYWQPHGDSELGSAIVAPPSVFKDIETYETDQVDLSNAYAHLQVKDGKVIYYAGFGWKKSGQFKSQKEWEDYLSEFALKLSKPLKVE</sequence>
<dbReference type="InterPro" id="IPR032342">
    <property type="entry name" value="DUF4861"/>
</dbReference>
<proteinExistence type="predicted"/>
<evidence type="ECO:0000313" key="1">
    <source>
        <dbReference type="EMBL" id="TMU56152.1"/>
    </source>
</evidence>
<keyword evidence="2" id="KW-1185">Reference proteome</keyword>
<gene>
    <name evidence="1" type="ORF">FGG15_01030</name>
</gene>
<accession>A0ABY2WN28</accession>
<protein>
    <submittedName>
        <fullName evidence="1">DUF4861 domain-containing protein</fullName>
    </submittedName>
</protein>
<dbReference type="RefSeq" id="WP_138832302.1">
    <property type="nucleotide sequence ID" value="NZ_VCNI01000001.1"/>
</dbReference>
<organism evidence="1 2">
    <name type="scientific">Flagellimonas algicola</name>
    <dbReference type="NCBI Taxonomy" id="2583815"/>
    <lineage>
        <taxon>Bacteria</taxon>
        <taxon>Pseudomonadati</taxon>
        <taxon>Bacteroidota</taxon>
        <taxon>Flavobacteriia</taxon>
        <taxon>Flavobacteriales</taxon>
        <taxon>Flavobacteriaceae</taxon>
        <taxon>Flagellimonas</taxon>
    </lineage>
</organism>
<dbReference type="Pfam" id="PF16153">
    <property type="entry name" value="DUF4861"/>
    <property type="match status" value="1"/>
</dbReference>
<dbReference type="EMBL" id="VCNI01000001">
    <property type="protein sequence ID" value="TMU56152.1"/>
    <property type="molecule type" value="Genomic_DNA"/>
</dbReference>